<evidence type="ECO:0000259" key="3">
    <source>
        <dbReference type="Pfam" id="PF00171"/>
    </source>
</evidence>
<keyword evidence="5" id="KW-1185">Reference proteome</keyword>
<dbReference type="EMBL" id="JACIDZ010000026">
    <property type="protein sequence ID" value="MBB4124570.1"/>
    <property type="molecule type" value="Genomic_DNA"/>
</dbReference>
<evidence type="ECO:0000256" key="2">
    <source>
        <dbReference type="ARBA" id="ARBA00023002"/>
    </source>
</evidence>
<evidence type="ECO:0000313" key="4">
    <source>
        <dbReference type="EMBL" id="MBB4124570.1"/>
    </source>
</evidence>
<protein>
    <submittedName>
        <fullName evidence="4">Glyceraldehyde-3-phosphate dehydrogenase (NADP+)</fullName>
        <ecNumber evidence="4">1.2.1.9</ecNumber>
    </submittedName>
</protein>
<dbReference type="InterPro" id="IPR015590">
    <property type="entry name" value="Aldehyde_DH_dom"/>
</dbReference>
<dbReference type="PANTHER" id="PTHR42991:SF1">
    <property type="entry name" value="ALDEHYDE DEHYDROGENASE"/>
    <property type="match status" value="1"/>
</dbReference>
<comment type="similarity">
    <text evidence="1">Belongs to the aldehyde dehydrogenase family.</text>
</comment>
<dbReference type="AlphaFoldDB" id="A0A7W6PC40"/>
<keyword evidence="2 4" id="KW-0560">Oxidoreductase</keyword>
<evidence type="ECO:0000313" key="5">
    <source>
        <dbReference type="Proteomes" id="UP000530571"/>
    </source>
</evidence>
<name>A0A7W6PC40_9HYPH</name>
<evidence type="ECO:0000256" key="1">
    <source>
        <dbReference type="ARBA" id="ARBA00009986"/>
    </source>
</evidence>
<dbReference type="Gene3D" id="3.40.309.10">
    <property type="entry name" value="Aldehyde Dehydrogenase, Chain A, domain 2"/>
    <property type="match status" value="1"/>
</dbReference>
<feature type="domain" description="Aldehyde dehydrogenase" evidence="3">
    <location>
        <begin position="12"/>
        <end position="486"/>
    </location>
</feature>
<sequence>MNASQDTDPRQDAILSPYDGSLVGHMPVSEEADVEQAILTAEKGFDMMRKLPRFVRADILDRTADLIEARKDEFVRLIAAEAGKPLYDARGEISRSLLNLRGAAREARAFGGQEVPLDIDGAVFEYQTASADGSPLDLAEADLATLNGLGRRIGIARRFPIGPILAITPFNFPLNLVLHKLAPAFAVGNSVILKPAPQTPLTSRLLAEVMFEAGLPQEALTVVHCDVPLAEKLVRDDRIAMVTFTGSVPVGWHIKSLSGKKKVSLELGGNGAVVVSDDADIPFAAARCVRGGVVYGGQYCIGVQRIFVHEKVYDAFEKELVARVEACKVGNPMEEGVDVGPVIDERSAMRIESWINEAVEQGARVLTGGTRDHAVIAPTVLTDTKPDMKVEADEIFGPVVTLTKVKDADEGVRRAADSRFGLQGGFFTNDMKAAFRALEDWDVGALMINDVPIYRIDTMPFGGWKDSGLGREGTRYAMDSMTDIKFLVINYG</sequence>
<dbReference type="PANTHER" id="PTHR42991">
    <property type="entry name" value="ALDEHYDE DEHYDROGENASE"/>
    <property type="match status" value="1"/>
</dbReference>
<dbReference type="EC" id="1.2.1.9" evidence="4"/>
<dbReference type="RefSeq" id="WP_183491372.1">
    <property type="nucleotide sequence ID" value="NZ_JACIDZ010000026.1"/>
</dbReference>
<accession>A0A7W6PC40</accession>
<dbReference type="SUPFAM" id="SSF53720">
    <property type="entry name" value="ALDH-like"/>
    <property type="match status" value="1"/>
</dbReference>
<dbReference type="Gene3D" id="3.40.605.10">
    <property type="entry name" value="Aldehyde Dehydrogenase, Chain A, domain 1"/>
    <property type="match status" value="2"/>
</dbReference>
<gene>
    <name evidence="4" type="ORF">GGR30_004530</name>
</gene>
<dbReference type="GO" id="GO:0008886">
    <property type="term" value="F:glyceraldehyde-3-phosphate dehydrogenase (NADP+) (non-phosphorylating) activity"/>
    <property type="evidence" value="ECO:0007669"/>
    <property type="project" value="UniProtKB-EC"/>
</dbReference>
<organism evidence="4 5">
    <name type="scientific">Martelella radicis</name>
    <dbReference type="NCBI Taxonomy" id="1397476"/>
    <lineage>
        <taxon>Bacteria</taxon>
        <taxon>Pseudomonadati</taxon>
        <taxon>Pseudomonadota</taxon>
        <taxon>Alphaproteobacteria</taxon>
        <taxon>Hyphomicrobiales</taxon>
        <taxon>Aurantimonadaceae</taxon>
        <taxon>Martelella</taxon>
    </lineage>
</organism>
<dbReference type="InterPro" id="IPR016163">
    <property type="entry name" value="Ald_DH_C"/>
</dbReference>
<dbReference type="InterPro" id="IPR051020">
    <property type="entry name" value="ALDH-related_metabolic_enz"/>
</dbReference>
<dbReference type="Proteomes" id="UP000530571">
    <property type="component" value="Unassembled WGS sequence"/>
</dbReference>
<dbReference type="GO" id="GO:0008911">
    <property type="term" value="F:lactaldehyde dehydrogenase (NAD+) activity"/>
    <property type="evidence" value="ECO:0007669"/>
    <property type="project" value="TreeGrafter"/>
</dbReference>
<reference evidence="4 5" key="1">
    <citation type="submission" date="2020-08" db="EMBL/GenBank/DDBJ databases">
        <title>Genomic Encyclopedia of Type Strains, Phase IV (KMG-IV): sequencing the most valuable type-strain genomes for metagenomic binning, comparative biology and taxonomic classification.</title>
        <authorList>
            <person name="Goeker M."/>
        </authorList>
    </citation>
    <scope>NUCLEOTIDE SEQUENCE [LARGE SCALE GENOMIC DNA]</scope>
    <source>
        <strain evidence="4 5">DSM 28101</strain>
    </source>
</reference>
<comment type="caution">
    <text evidence="4">The sequence shown here is derived from an EMBL/GenBank/DDBJ whole genome shotgun (WGS) entry which is preliminary data.</text>
</comment>
<dbReference type="InterPro" id="IPR016162">
    <property type="entry name" value="Ald_DH_N"/>
</dbReference>
<dbReference type="Pfam" id="PF00171">
    <property type="entry name" value="Aldedh"/>
    <property type="match status" value="1"/>
</dbReference>
<proteinExistence type="inferred from homology"/>
<dbReference type="InterPro" id="IPR016161">
    <property type="entry name" value="Ald_DH/histidinol_DH"/>
</dbReference>